<dbReference type="PANTHER" id="PTHR37199:SF5">
    <property type="entry name" value="TRANSMEMBRANE PROTEIN"/>
    <property type="match status" value="1"/>
</dbReference>
<feature type="transmembrane region" description="Helical" evidence="1">
    <location>
        <begin position="23"/>
        <end position="43"/>
    </location>
</feature>
<evidence type="ECO:0000313" key="3">
    <source>
        <dbReference type="Proteomes" id="UP000594263"/>
    </source>
</evidence>
<dbReference type="PANTHER" id="PTHR37199">
    <property type="entry name" value="TRANSMEMBRANE PROTEIN"/>
    <property type="match status" value="1"/>
</dbReference>
<keyword evidence="1" id="KW-0812">Transmembrane</keyword>
<evidence type="ECO:0000313" key="2">
    <source>
        <dbReference type="EnsemblPlants" id="Kaladp0050s0325.1.v1.1.CDS.1"/>
    </source>
</evidence>
<keyword evidence="3" id="KW-1185">Reference proteome</keyword>
<keyword evidence="1" id="KW-0472">Membrane</keyword>
<keyword evidence="1" id="KW-1133">Transmembrane helix</keyword>
<dbReference type="Gramene" id="Kaladp0050s0325.1.v1.1">
    <property type="protein sequence ID" value="Kaladp0050s0325.1.v1.1.CDS.1"/>
    <property type="gene ID" value="Kaladp0050s0325.v1.1"/>
</dbReference>
<protein>
    <recommendedName>
        <fullName evidence="4">Transmembrane protein</fullName>
    </recommendedName>
</protein>
<dbReference type="OMA" id="KASHADN"/>
<organism evidence="2 3">
    <name type="scientific">Kalanchoe fedtschenkoi</name>
    <name type="common">Lavender scallops</name>
    <name type="synonym">South American air plant</name>
    <dbReference type="NCBI Taxonomy" id="63787"/>
    <lineage>
        <taxon>Eukaryota</taxon>
        <taxon>Viridiplantae</taxon>
        <taxon>Streptophyta</taxon>
        <taxon>Embryophyta</taxon>
        <taxon>Tracheophyta</taxon>
        <taxon>Spermatophyta</taxon>
        <taxon>Magnoliopsida</taxon>
        <taxon>eudicotyledons</taxon>
        <taxon>Gunneridae</taxon>
        <taxon>Pentapetalae</taxon>
        <taxon>Saxifragales</taxon>
        <taxon>Crassulaceae</taxon>
        <taxon>Kalanchoe</taxon>
    </lineage>
</organism>
<sequence>MVREWGGGRANGELEEGFVGARVVFWVVLFSLSIVLAAVFSCADGVTRDKASHADNYGTSCAAGCGAGCGA</sequence>
<dbReference type="EnsemblPlants" id="Kaladp0050s0325.1.v1.1">
    <property type="protein sequence ID" value="Kaladp0050s0325.1.v1.1.CDS.1"/>
    <property type="gene ID" value="Kaladp0050s0325.v1.1"/>
</dbReference>
<reference evidence="2" key="1">
    <citation type="submission" date="2021-01" db="UniProtKB">
        <authorList>
            <consortium name="EnsemblPlants"/>
        </authorList>
    </citation>
    <scope>IDENTIFICATION</scope>
</reference>
<evidence type="ECO:0000256" key="1">
    <source>
        <dbReference type="SAM" id="Phobius"/>
    </source>
</evidence>
<proteinExistence type="predicted"/>
<evidence type="ECO:0008006" key="4">
    <source>
        <dbReference type="Google" id="ProtNLM"/>
    </source>
</evidence>
<dbReference type="Proteomes" id="UP000594263">
    <property type="component" value="Unplaced"/>
</dbReference>
<name>A0A7N0U1G2_KALFE</name>
<dbReference type="AlphaFoldDB" id="A0A7N0U1G2"/>
<accession>A0A7N0U1G2</accession>